<protein>
    <submittedName>
        <fullName evidence="2">Uncharacterized protein</fullName>
    </submittedName>
</protein>
<sequence length="162" mass="17440">MFLQLLDLDLDLDLVPCSLVPWFPVLIGWLSDSWTLQQEVAQALSNWLKPCWSNALHVAMTVVPQQVGAVGSRSEAQQTDEWSAGSREISGNLPDDPCRAPRHKGREAAAAAAAITVRGRITAAASPALKLKMEDRAAPKVQQLMLAVTKLLKASASSTGNQ</sequence>
<organism evidence="2 3">
    <name type="scientific">Pleuronectes platessa</name>
    <name type="common">European plaice</name>
    <dbReference type="NCBI Taxonomy" id="8262"/>
    <lineage>
        <taxon>Eukaryota</taxon>
        <taxon>Metazoa</taxon>
        <taxon>Chordata</taxon>
        <taxon>Craniata</taxon>
        <taxon>Vertebrata</taxon>
        <taxon>Euteleostomi</taxon>
        <taxon>Actinopterygii</taxon>
        <taxon>Neopterygii</taxon>
        <taxon>Teleostei</taxon>
        <taxon>Neoteleostei</taxon>
        <taxon>Acanthomorphata</taxon>
        <taxon>Carangaria</taxon>
        <taxon>Pleuronectiformes</taxon>
        <taxon>Pleuronectoidei</taxon>
        <taxon>Pleuronectidae</taxon>
        <taxon>Pleuronectes</taxon>
    </lineage>
</organism>
<proteinExistence type="predicted"/>
<evidence type="ECO:0000313" key="3">
    <source>
        <dbReference type="Proteomes" id="UP001153269"/>
    </source>
</evidence>
<name>A0A9N7Z7C2_PLEPL</name>
<accession>A0A9N7Z7C2</accession>
<evidence type="ECO:0000256" key="1">
    <source>
        <dbReference type="SAM" id="MobiDB-lite"/>
    </source>
</evidence>
<dbReference type="AlphaFoldDB" id="A0A9N7Z7C2"/>
<reference evidence="2" key="1">
    <citation type="submission" date="2020-03" db="EMBL/GenBank/DDBJ databases">
        <authorList>
            <person name="Weist P."/>
        </authorList>
    </citation>
    <scope>NUCLEOTIDE SEQUENCE</scope>
</reference>
<dbReference type="Proteomes" id="UP001153269">
    <property type="component" value="Unassembled WGS sequence"/>
</dbReference>
<gene>
    <name evidence="2" type="ORF">PLEPLA_LOCUS41690</name>
</gene>
<evidence type="ECO:0000313" key="2">
    <source>
        <dbReference type="EMBL" id="CAB1453930.1"/>
    </source>
</evidence>
<feature type="region of interest" description="Disordered" evidence="1">
    <location>
        <begin position="71"/>
        <end position="102"/>
    </location>
</feature>
<comment type="caution">
    <text evidence="2">The sequence shown here is derived from an EMBL/GenBank/DDBJ whole genome shotgun (WGS) entry which is preliminary data.</text>
</comment>
<keyword evidence="3" id="KW-1185">Reference proteome</keyword>
<dbReference type="EMBL" id="CADEAL010004193">
    <property type="protein sequence ID" value="CAB1453930.1"/>
    <property type="molecule type" value="Genomic_DNA"/>
</dbReference>